<dbReference type="SUPFAM" id="SSF51905">
    <property type="entry name" value="FAD/NAD(P)-binding domain"/>
    <property type="match status" value="1"/>
</dbReference>
<evidence type="ECO:0000256" key="1">
    <source>
        <dbReference type="ARBA" id="ARBA00023002"/>
    </source>
</evidence>
<dbReference type="PANTHER" id="PTHR13789:SF309">
    <property type="entry name" value="PUTATIVE (AFU_ORTHOLOGUE AFUA_6G14510)-RELATED"/>
    <property type="match status" value="1"/>
</dbReference>
<sequence length="410" mass="44166">MRGLNIAIAGCGPCGLAAALLLHRAGHHVTLFERFDTPQPIGSGLMLQPTGMAVLARLGLKDAVLSRGARIDRLFGKAGERVVLDVHYAALRHQGIFGIGIHRASLFAILHEAVLRSGITIHTGHTLAGSKPIGAKRALHFADGKTSDAYDLVVDALGTRTPLAPLTGRELAYGALWASLDWPQDVGFDPHMLAQRYDRASIMAGVLPIGTPPGATMPQAAFFWSLRADRLDDWREAGLAAWKARVAALWPDCASLLDQIHDPDQLTFARYAHRTLTTPAEPALVHIGDAWHSASPQLGQGANMALLDAWALSKGLEQANSVDEGVRHAIRLRRRHIVTYQWLTALFTPVYQSDSRLLPLIRDRLVGPLSKLWPATTIQAAMVSGLVANPLGPLGLDEELQAGEPLAEAA</sequence>
<dbReference type="PANTHER" id="PTHR13789">
    <property type="entry name" value="MONOOXYGENASE"/>
    <property type="match status" value="1"/>
</dbReference>
<dbReference type="OrthoDB" id="5499180at2"/>
<reference evidence="4 5" key="1">
    <citation type="submission" date="2014-02" db="EMBL/GenBank/DDBJ databases">
        <title>Whole genome sequence of Sphingobium chlorophenolicum NBRC 16172.</title>
        <authorList>
            <person name="Gan H.M."/>
            <person name="Gan H.Y."/>
            <person name="Chew T.H."/>
            <person name="Savka M.A."/>
        </authorList>
    </citation>
    <scope>NUCLEOTIDE SEQUENCE [LARGE SCALE GENOMIC DNA]</scope>
    <source>
        <strain evidence="4 5">NBRC 16172</strain>
    </source>
</reference>
<dbReference type="InterPro" id="IPR002938">
    <property type="entry name" value="FAD-bd"/>
</dbReference>
<evidence type="ECO:0000256" key="2">
    <source>
        <dbReference type="ARBA" id="ARBA00023033"/>
    </source>
</evidence>
<feature type="domain" description="FAD-binding" evidence="3">
    <location>
        <begin position="6"/>
        <end position="316"/>
    </location>
</feature>
<dbReference type="InterPro" id="IPR036188">
    <property type="entry name" value="FAD/NAD-bd_sf"/>
</dbReference>
<comment type="caution">
    <text evidence="4">The sequence shown here is derived from an EMBL/GenBank/DDBJ whole genome shotgun (WGS) entry which is preliminary data.</text>
</comment>
<accession>A0A081RB51</accession>
<name>A0A081RB51_SPHCR</name>
<keyword evidence="1" id="KW-0560">Oxidoreductase</keyword>
<dbReference type="AlphaFoldDB" id="A0A081RB51"/>
<proteinExistence type="predicted"/>
<dbReference type="Proteomes" id="UP000028411">
    <property type="component" value="Unassembled WGS sequence"/>
</dbReference>
<dbReference type="EMBL" id="JFHR01000043">
    <property type="protein sequence ID" value="KEQ52424.1"/>
    <property type="molecule type" value="Genomic_DNA"/>
</dbReference>
<dbReference type="PRINTS" id="PR00420">
    <property type="entry name" value="RNGMNOXGNASE"/>
</dbReference>
<dbReference type="eggNOG" id="COG0654">
    <property type="taxonomic scope" value="Bacteria"/>
</dbReference>
<gene>
    <name evidence="4" type="ORF">BV95_03318</name>
</gene>
<dbReference type="GO" id="GO:0004497">
    <property type="term" value="F:monooxygenase activity"/>
    <property type="evidence" value="ECO:0007669"/>
    <property type="project" value="UniProtKB-KW"/>
</dbReference>
<evidence type="ECO:0000313" key="4">
    <source>
        <dbReference type="EMBL" id="KEQ52424.1"/>
    </source>
</evidence>
<dbReference type="PATRIC" id="fig|46429.4.peg.3303"/>
<organism evidence="4 5">
    <name type="scientific">Sphingobium chlorophenolicum</name>
    <dbReference type="NCBI Taxonomy" id="46429"/>
    <lineage>
        <taxon>Bacteria</taxon>
        <taxon>Pseudomonadati</taxon>
        <taxon>Pseudomonadota</taxon>
        <taxon>Alphaproteobacteria</taxon>
        <taxon>Sphingomonadales</taxon>
        <taxon>Sphingomonadaceae</taxon>
        <taxon>Sphingobium</taxon>
    </lineage>
</organism>
<keyword evidence="2" id="KW-0503">Monooxygenase</keyword>
<dbReference type="RefSeq" id="WP_037454311.1">
    <property type="nucleotide sequence ID" value="NZ_JFHR01000043.1"/>
</dbReference>
<evidence type="ECO:0000259" key="3">
    <source>
        <dbReference type="Pfam" id="PF01494"/>
    </source>
</evidence>
<protein>
    <submittedName>
        <fullName evidence="4">Amine oxidase</fullName>
    </submittedName>
</protein>
<evidence type="ECO:0000313" key="5">
    <source>
        <dbReference type="Proteomes" id="UP000028411"/>
    </source>
</evidence>
<dbReference type="GO" id="GO:0071949">
    <property type="term" value="F:FAD binding"/>
    <property type="evidence" value="ECO:0007669"/>
    <property type="project" value="InterPro"/>
</dbReference>
<dbReference type="Pfam" id="PF01494">
    <property type="entry name" value="FAD_binding_3"/>
    <property type="match status" value="1"/>
</dbReference>
<dbReference type="Gene3D" id="3.50.50.60">
    <property type="entry name" value="FAD/NAD(P)-binding domain"/>
    <property type="match status" value="1"/>
</dbReference>
<dbReference type="InterPro" id="IPR050493">
    <property type="entry name" value="FAD-dep_Monooxygenase_BioMet"/>
</dbReference>